<comment type="subunit">
    <text evidence="5">The basal body constitutes a major portion of the flagellar organelle and consists of four rings (L,P,S, and M) mounted on a central rod.</text>
</comment>
<evidence type="ECO:0000256" key="4">
    <source>
        <dbReference type="ARBA" id="ARBA00023143"/>
    </source>
</evidence>
<evidence type="ECO:0000256" key="1">
    <source>
        <dbReference type="ARBA" id="ARBA00002591"/>
    </source>
</evidence>
<evidence type="ECO:0000256" key="3">
    <source>
        <dbReference type="ARBA" id="ARBA00022729"/>
    </source>
</evidence>
<keyword evidence="6" id="KW-0966">Cell projection</keyword>
<dbReference type="GO" id="GO:0005198">
    <property type="term" value="F:structural molecule activity"/>
    <property type="evidence" value="ECO:0007669"/>
    <property type="project" value="InterPro"/>
</dbReference>
<keyword evidence="6" id="KW-0282">Flagellum</keyword>
<dbReference type="PANTHER" id="PTHR30381">
    <property type="entry name" value="FLAGELLAR P-RING PERIPLASMIC PROTEIN FLGI"/>
    <property type="match status" value="1"/>
</dbReference>
<evidence type="ECO:0000313" key="7">
    <source>
        <dbReference type="Proteomes" id="UP000000647"/>
    </source>
</evidence>
<keyword evidence="5" id="KW-0574">Periplasm</keyword>
<evidence type="ECO:0000256" key="5">
    <source>
        <dbReference type="HAMAP-Rule" id="MF_00416"/>
    </source>
</evidence>
<keyword evidence="6" id="KW-0969">Cilium</keyword>
<evidence type="ECO:0000313" key="6">
    <source>
        <dbReference type="EMBL" id="ABM61300.1"/>
    </source>
</evidence>
<comment type="similarity">
    <text evidence="2 5">Belongs to the FlgI family.</text>
</comment>
<dbReference type="PRINTS" id="PR01010">
    <property type="entry name" value="FLGPRINGFLGI"/>
</dbReference>
<protein>
    <recommendedName>
        <fullName evidence="5">Flagellar P-ring protein</fullName>
    </recommendedName>
    <alternativeName>
        <fullName evidence="5">Basal body P-ring protein</fullName>
    </alternativeName>
</protein>
<dbReference type="GO" id="GO:0030288">
    <property type="term" value="C:outer membrane-bounded periplasmic space"/>
    <property type="evidence" value="ECO:0007669"/>
    <property type="project" value="InterPro"/>
</dbReference>
<dbReference type="HAMAP" id="MF_00416">
    <property type="entry name" value="FlgI"/>
    <property type="match status" value="1"/>
</dbReference>
<dbReference type="NCBIfam" id="NF003676">
    <property type="entry name" value="PRK05303.1"/>
    <property type="match status" value="1"/>
</dbReference>
<dbReference type="HOGENOM" id="CLU_045235_1_0_6"/>
<dbReference type="GO" id="GO:0009428">
    <property type="term" value="C:bacterial-type flagellum basal body, distal rod, P ring"/>
    <property type="evidence" value="ECO:0007669"/>
    <property type="project" value="InterPro"/>
</dbReference>
<dbReference type="PANTHER" id="PTHR30381:SF0">
    <property type="entry name" value="FLAGELLAR P-RING PROTEIN"/>
    <property type="match status" value="1"/>
</dbReference>
<sequence length="371" mass="38902">MGMRRIDTRWLQGAVGVVLVLLAASVSAAERIKDIASVGGVRSNQLVGYGLVVGLDGTGDDTPFTEQSVRSMLASQGVNIPHDVDPDADNTAAVMITAELPAFTRPGQQIDVSVSSLGDADSLQGGELLMTPLRAADGEVYAVAQGRVVIGGFGAEDTEIPVDNQLGGSIPNGAMVERRIDTGFQDRDEVVLNLHEPDFTTARRTAEVINHNLGPRTARAEDAGSVRVRAPQDSDQRVSFISFLEELRVEPGEAPAEVIVNARTGTIVMGSNVRVRPAAVSHGNMTVAIGAGGPEQIAEDPFGLDEPLMVPDEEMDEGLEGENPAFVFQAGADLDEIVDAINAVGAAPGDLVAILEALKRAGALRAELTII</sequence>
<gene>
    <name evidence="5" type="primary">flgI</name>
    <name evidence="6" type="ordered locus">Hhal_0513</name>
</gene>
<dbReference type="STRING" id="349124.Hhal_0513"/>
<dbReference type="EMBL" id="CP000544">
    <property type="protein sequence ID" value="ABM61300.1"/>
    <property type="molecule type" value="Genomic_DNA"/>
</dbReference>
<name>A1WUD8_HALHL</name>
<keyword evidence="4 5" id="KW-0975">Bacterial flagellum</keyword>
<keyword evidence="3" id="KW-0732">Signal</keyword>
<accession>A1WUD8</accession>
<dbReference type="eggNOG" id="COG1706">
    <property type="taxonomic scope" value="Bacteria"/>
</dbReference>
<dbReference type="InterPro" id="IPR001782">
    <property type="entry name" value="Flag_FlgI"/>
</dbReference>
<dbReference type="KEGG" id="hha:Hhal_0513"/>
<dbReference type="Proteomes" id="UP000000647">
    <property type="component" value="Chromosome"/>
</dbReference>
<reference evidence="6 7" key="2">
    <citation type="journal article" date="2013" name="Stand. Genomic Sci.">
        <title>Complete genome sequence of Halorhodospira halophila SL1.</title>
        <authorList>
            <person name="Challacombe J.F."/>
            <person name="Majid S."/>
            <person name="Deole R."/>
            <person name="Brettin T.S."/>
            <person name="Bruce D."/>
            <person name="Delano S.F."/>
            <person name="Detter J.C."/>
            <person name="Gleasner C.D."/>
            <person name="Han C.S."/>
            <person name="Misra M."/>
            <person name="Reitenga K.G."/>
            <person name="Mikhailova N."/>
            <person name="Woyke T."/>
            <person name="Pitluck S."/>
            <person name="Nolan M."/>
            <person name="Land M.L."/>
            <person name="Saunders E."/>
            <person name="Tapia R."/>
            <person name="Lapidus A."/>
            <person name="Ivanova N."/>
            <person name="Hoff W.D."/>
        </authorList>
    </citation>
    <scope>NUCLEOTIDE SEQUENCE [LARGE SCALE GENOMIC DNA]</scope>
    <source>
        <strain evidence="7">DSM 244 / SL1</strain>
    </source>
</reference>
<dbReference type="Pfam" id="PF02119">
    <property type="entry name" value="FlgI"/>
    <property type="match status" value="1"/>
</dbReference>
<dbReference type="OrthoDB" id="9786431at2"/>
<dbReference type="GO" id="GO:0071973">
    <property type="term" value="P:bacterial-type flagellum-dependent cell motility"/>
    <property type="evidence" value="ECO:0007669"/>
    <property type="project" value="InterPro"/>
</dbReference>
<keyword evidence="7" id="KW-1185">Reference proteome</keyword>
<evidence type="ECO:0000256" key="2">
    <source>
        <dbReference type="ARBA" id="ARBA00008994"/>
    </source>
</evidence>
<reference evidence="7" key="1">
    <citation type="submission" date="2006-12" db="EMBL/GenBank/DDBJ databases">
        <title>Complete sequence of Halorhodospira halophila SL1.</title>
        <authorList>
            <consortium name="US DOE Joint Genome Institute"/>
            <person name="Copeland A."/>
            <person name="Lucas S."/>
            <person name="Lapidus A."/>
            <person name="Barry K."/>
            <person name="Detter J.C."/>
            <person name="Glavina del Rio T."/>
            <person name="Hammon N."/>
            <person name="Israni S."/>
            <person name="Dalin E."/>
            <person name="Tice H."/>
            <person name="Pitluck S."/>
            <person name="Saunders E."/>
            <person name="Brettin T."/>
            <person name="Bruce D."/>
            <person name="Han C."/>
            <person name="Tapia R."/>
            <person name="Schmutz J."/>
            <person name="Larimer F."/>
            <person name="Land M."/>
            <person name="Hauser L."/>
            <person name="Kyrpides N."/>
            <person name="Mikhailova N."/>
            <person name="Hoff W."/>
            <person name="Richardson P."/>
        </authorList>
    </citation>
    <scope>NUCLEOTIDE SEQUENCE [LARGE SCALE GENOMIC DNA]</scope>
    <source>
        <strain evidence="7">DSM 244 / SL1</strain>
    </source>
</reference>
<dbReference type="AlphaFoldDB" id="A1WUD8"/>
<proteinExistence type="inferred from homology"/>
<comment type="subcellular location">
    <subcellularLocation>
        <location evidence="5">Periplasm</location>
    </subcellularLocation>
    <subcellularLocation>
        <location evidence="5">Bacterial flagellum basal body</location>
    </subcellularLocation>
</comment>
<organism evidence="6 7">
    <name type="scientific">Halorhodospira halophila (strain DSM 244 / SL1)</name>
    <name type="common">Ectothiorhodospira halophila (strain DSM 244 / SL1)</name>
    <dbReference type="NCBI Taxonomy" id="349124"/>
    <lineage>
        <taxon>Bacteria</taxon>
        <taxon>Pseudomonadati</taxon>
        <taxon>Pseudomonadota</taxon>
        <taxon>Gammaproteobacteria</taxon>
        <taxon>Chromatiales</taxon>
        <taxon>Ectothiorhodospiraceae</taxon>
        <taxon>Halorhodospira</taxon>
    </lineage>
</organism>
<comment type="function">
    <text evidence="1 5">Assembles around the rod to form the L-ring and probably protects the motor/basal body from shearing forces during rotation.</text>
</comment>